<evidence type="ECO:0008006" key="4">
    <source>
        <dbReference type="Google" id="ProtNLM"/>
    </source>
</evidence>
<protein>
    <recommendedName>
        <fullName evidence="4">DUF3077 domain-containing protein</fullName>
    </recommendedName>
</protein>
<evidence type="ECO:0000313" key="2">
    <source>
        <dbReference type="EMBL" id="MFC5475042.1"/>
    </source>
</evidence>
<proteinExistence type="predicted"/>
<sequence>MSTKKFRNSTQSPPIPEKADLQPFSWLDKDLRTDPAAHFIELSLDMSQGIRKCLAALHANALAQEHGDPACPPPLNAYDIDVMFRWALASADVMAEKAQASVDYLNAWKARQRKA</sequence>
<gene>
    <name evidence="2" type="ORF">ACFPM8_13855</name>
</gene>
<feature type="region of interest" description="Disordered" evidence="1">
    <location>
        <begin position="1"/>
        <end position="20"/>
    </location>
</feature>
<dbReference type="EMBL" id="JBHSMT010000026">
    <property type="protein sequence ID" value="MFC5475042.1"/>
    <property type="molecule type" value="Genomic_DNA"/>
</dbReference>
<reference evidence="3" key="1">
    <citation type="journal article" date="2019" name="Int. J. Syst. Evol. Microbiol.">
        <title>The Global Catalogue of Microorganisms (GCM) 10K type strain sequencing project: providing services to taxonomists for standard genome sequencing and annotation.</title>
        <authorList>
            <consortium name="The Broad Institute Genomics Platform"/>
            <consortium name="The Broad Institute Genome Sequencing Center for Infectious Disease"/>
            <person name="Wu L."/>
            <person name="Ma J."/>
        </authorList>
    </citation>
    <scope>NUCLEOTIDE SEQUENCE [LARGE SCALE GENOMIC DNA]</scope>
    <source>
        <strain evidence="3">JCM 17066</strain>
    </source>
</reference>
<dbReference type="RefSeq" id="WP_378998151.1">
    <property type="nucleotide sequence ID" value="NZ_JBHSMT010000026.1"/>
</dbReference>
<name>A0ABW0MDK0_9BURK</name>
<comment type="caution">
    <text evidence="2">The sequence shown here is derived from an EMBL/GenBank/DDBJ whole genome shotgun (WGS) entry which is preliminary data.</text>
</comment>
<organism evidence="2 3">
    <name type="scientific">Paraherbaspirillum soli</name>
    <dbReference type="NCBI Taxonomy" id="631222"/>
    <lineage>
        <taxon>Bacteria</taxon>
        <taxon>Pseudomonadati</taxon>
        <taxon>Pseudomonadota</taxon>
        <taxon>Betaproteobacteria</taxon>
        <taxon>Burkholderiales</taxon>
        <taxon>Oxalobacteraceae</taxon>
        <taxon>Paraherbaspirillum</taxon>
    </lineage>
</organism>
<accession>A0ABW0MDK0</accession>
<dbReference type="Proteomes" id="UP001596045">
    <property type="component" value="Unassembled WGS sequence"/>
</dbReference>
<keyword evidence="3" id="KW-1185">Reference proteome</keyword>
<evidence type="ECO:0000313" key="3">
    <source>
        <dbReference type="Proteomes" id="UP001596045"/>
    </source>
</evidence>
<evidence type="ECO:0000256" key="1">
    <source>
        <dbReference type="SAM" id="MobiDB-lite"/>
    </source>
</evidence>